<reference evidence="2" key="1">
    <citation type="submission" date="2016-10" db="EMBL/GenBank/DDBJ databases">
        <authorList>
            <person name="Varghese N."/>
            <person name="Submissions S."/>
        </authorList>
    </citation>
    <scope>NUCLEOTIDE SEQUENCE [LARGE SCALE GENOMIC DNA]</scope>
    <source>
        <strain evidence="2">DSM 44526</strain>
    </source>
</reference>
<dbReference type="EMBL" id="FNCF01000003">
    <property type="protein sequence ID" value="SDG32205.1"/>
    <property type="molecule type" value="Genomic_DNA"/>
</dbReference>
<evidence type="ECO:0000313" key="1">
    <source>
        <dbReference type="EMBL" id="SDG32205.1"/>
    </source>
</evidence>
<evidence type="ECO:0000313" key="2">
    <source>
        <dbReference type="Proteomes" id="UP000198863"/>
    </source>
</evidence>
<proteinExistence type="predicted"/>
<dbReference type="AlphaFoldDB" id="A0A1G7TAB4"/>
<keyword evidence="2" id="KW-1185">Reference proteome</keyword>
<dbReference type="Proteomes" id="UP000198863">
    <property type="component" value="Unassembled WGS sequence"/>
</dbReference>
<evidence type="ECO:0008006" key="3">
    <source>
        <dbReference type="Google" id="ProtNLM"/>
    </source>
</evidence>
<organism evidence="1 2">
    <name type="scientific">Klenkia brasiliensis</name>
    <dbReference type="NCBI Taxonomy" id="333142"/>
    <lineage>
        <taxon>Bacteria</taxon>
        <taxon>Bacillati</taxon>
        <taxon>Actinomycetota</taxon>
        <taxon>Actinomycetes</taxon>
        <taxon>Geodermatophilales</taxon>
        <taxon>Geodermatophilaceae</taxon>
        <taxon>Klenkia</taxon>
    </lineage>
</organism>
<gene>
    <name evidence="1" type="ORF">SAMN05660324_2381</name>
</gene>
<accession>A0A1G7TAB4</accession>
<name>A0A1G7TAB4_9ACTN</name>
<protein>
    <recommendedName>
        <fullName evidence="3">Immunity protein Imm1</fullName>
    </recommendedName>
</protein>
<sequence length="149" mass="16851">MTGSRRWWDLRPGRRAQWRVQREERLAVSSGPVDLAGIRRVIQDVLAGRPPGAVTVSERAVPASTHPGDRDEVEMELRPRVPGACTVVIIASEPGCIWIFAGDDERPEELTAPMNVNAIPERLALDIIRERLLEFAEGEVYRERFDPWD</sequence>